<feature type="transmembrane region" description="Helical" evidence="10">
    <location>
        <begin position="74"/>
        <end position="91"/>
    </location>
</feature>
<feature type="domain" description="Cation/H+ exchanger transmembrane" evidence="11">
    <location>
        <begin position="49"/>
        <end position="287"/>
    </location>
</feature>
<evidence type="ECO:0000256" key="8">
    <source>
        <dbReference type="ARBA" id="ARBA00023136"/>
    </source>
</evidence>
<comment type="subcellular location">
    <subcellularLocation>
        <location evidence="1">Membrane</location>
        <topology evidence="1">Multi-pass membrane protein</topology>
    </subcellularLocation>
</comment>
<evidence type="ECO:0000256" key="10">
    <source>
        <dbReference type="SAM" id="Phobius"/>
    </source>
</evidence>
<protein>
    <submittedName>
        <fullName evidence="12">Sodium/hydrogen exchanger</fullName>
    </submittedName>
</protein>
<feature type="transmembrane region" description="Helical" evidence="10">
    <location>
        <begin position="43"/>
        <end position="62"/>
    </location>
</feature>
<dbReference type="OrthoDB" id="1288932at2759"/>
<accession>A0A1E3PGI6</accession>
<dbReference type="Pfam" id="PF00999">
    <property type="entry name" value="Na_H_Exchanger"/>
    <property type="match status" value="2"/>
</dbReference>
<evidence type="ECO:0000256" key="1">
    <source>
        <dbReference type="ARBA" id="ARBA00004141"/>
    </source>
</evidence>
<keyword evidence="13" id="KW-1185">Reference proteome</keyword>
<dbReference type="PANTHER" id="PTHR43562:SF3">
    <property type="entry name" value="SODIUM ION_PROTON EXCHANGER (EUROFUNG)"/>
    <property type="match status" value="1"/>
</dbReference>
<dbReference type="AlphaFoldDB" id="A0A1E3PGI6"/>
<organism evidence="12 13">
    <name type="scientific">Nadsonia fulvescens var. elongata DSM 6958</name>
    <dbReference type="NCBI Taxonomy" id="857566"/>
    <lineage>
        <taxon>Eukaryota</taxon>
        <taxon>Fungi</taxon>
        <taxon>Dikarya</taxon>
        <taxon>Ascomycota</taxon>
        <taxon>Saccharomycotina</taxon>
        <taxon>Dipodascomycetes</taxon>
        <taxon>Dipodascales</taxon>
        <taxon>Dipodascales incertae sedis</taxon>
        <taxon>Nadsonia</taxon>
    </lineage>
</organism>
<dbReference type="GO" id="GO:0006814">
    <property type="term" value="P:sodium ion transport"/>
    <property type="evidence" value="ECO:0007669"/>
    <property type="project" value="UniProtKB-KW"/>
</dbReference>
<dbReference type="GO" id="GO:1902600">
    <property type="term" value="P:proton transmembrane transport"/>
    <property type="evidence" value="ECO:0007669"/>
    <property type="project" value="InterPro"/>
</dbReference>
<evidence type="ECO:0000256" key="4">
    <source>
        <dbReference type="ARBA" id="ARBA00022692"/>
    </source>
</evidence>
<feature type="transmembrane region" description="Helical" evidence="10">
    <location>
        <begin position="103"/>
        <end position="125"/>
    </location>
</feature>
<name>A0A1E3PGI6_9ASCO</name>
<keyword evidence="6" id="KW-0915">Sodium</keyword>
<reference evidence="12 13" key="1">
    <citation type="journal article" date="2016" name="Proc. Natl. Acad. Sci. U.S.A.">
        <title>Comparative genomics of biotechnologically important yeasts.</title>
        <authorList>
            <person name="Riley R."/>
            <person name="Haridas S."/>
            <person name="Wolfe K.H."/>
            <person name="Lopes M.R."/>
            <person name="Hittinger C.T."/>
            <person name="Goeker M."/>
            <person name="Salamov A.A."/>
            <person name="Wisecaver J.H."/>
            <person name="Long T.M."/>
            <person name="Calvey C.H."/>
            <person name="Aerts A.L."/>
            <person name="Barry K.W."/>
            <person name="Choi C."/>
            <person name="Clum A."/>
            <person name="Coughlan A.Y."/>
            <person name="Deshpande S."/>
            <person name="Douglass A.P."/>
            <person name="Hanson S.J."/>
            <person name="Klenk H.-P."/>
            <person name="LaButti K.M."/>
            <person name="Lapidus A."/>
            <person name="Lindquist E.A."/>
            <person name="Lipzen A.M."/>
            <person name="Meier-Kolthoff J.P."/>
            <person name="Ohm R.A."/>
            <person name="Otillar R.P."/>
            <person name="Pangilinan J.L."/>
            <person name="Peng Y."/>
            <person name="Rokas A."/>
            <person name="Rosa C.A."/>
            <person name="Scheuner C."/>
            <person name="Sibirny A.A."/>
            <person name="Slot J.C."/>
            <person name="Stielow J.B."/>
            <person name="Sun H."/>
            <person name="Kurtzman C.P."/>
            <person name="Blackwell M."/>
            <person name="Grigoriev I.V."/>
            <person name="Jeffries T.W."/>
        </authorList>
    </citation>
    <scope>NUCLEOTIDE SEQUENCE [LARGE SCALE GENOMIC DNA]</scope>
    <source>
        <strain evidence="12 13">DSM 6958</strain>
    </source>
</reference>
<evidence type="ECO:0000256" key="6">
    <source>
        <dbReference type="ARBA" id="ARBA00023053"/>
    </source>
</evidence>
<evidence type="ECO:0000256" key="3">
    <source>
        <dbReference type="ARBA" id="ARBA00022449"/>
    </source>
</evidence>
<keyword evidence="7" id="KW-0406">Ion transport</keyword>
<dbReference type="EMBL" id="KV454411">
    <property type="protein sequence ID" value="ODQ64546.1"/>
    <property type="molecule type" value="Genomic_DNA"/>
</dbReference>
<feature type="domain" description="Cation/H+ exchanger transmembrane" evidence="11">
    <location>
        <begin position="368"/>
        <end position="497"/>
    </location>
</feature>
<keyword evidence="3" id="KW-0050">Antiport</keyword>
<keyword evidence="8 10" id="KW-0472">Membrane</keyword>
<evidence type="ECO:0000256" key="9">
    <source>
        <dbReference type="ARBA" id="ARBA00023201"/>
    </source>
</evidence>
<evidence type="ECO:0000256" key="7">
    <source>
        <dbReference type="ARBA" id="ARBA00023065"/>
    </source>
</evidence>
<dbReference type="PANTHER" id="PTHR43562">
    <property type="entry name" value="NAPA-TYPE SODIUM/HYDROGEN ANTIPORTER"/>
    <property type="match status" value="1"/>
</dbReference>
<feature type="transmembrane region" description="Helical" evidence="10">
    <location>
        <begin position="207"/>
        <end position="228"/>
    </location>
</feature>
<keyword evidence="2" id="KW-0813">Transport</keyword>
<dbReference type="InterPro" id="IPR006153">
    <property type="entry name" value="Cation/H_exchanger_TM"/>
</dbReference>
<feature type="transmembrane region" description="Helical" evidence="10">
    <location>
        <begin position="474"/>
        <end position="497"/>
    </location>
</feature>
<dbReference type="Proteomes" id="UP000095009">
    <property type="component" value="Unassembled WGS sequence"/>
</dbReference>
<evidence type="ECO:0000313" key="12">
    <source>
        <dbReference type="EMBL" id="ODQ64546.1"/>
    </source>
</evidence>
<dbReference type="GO" id="GO:0015297">
    <property type="term" value="F:antiporter activity"/>
    <property type="evidence" value="ECO:0007669"/>
    <property type="project" value="UniProtKB-KW"/>
</dbReference>
<dbReference type="GO" id="GO:0016020">
    <property type="term" value="C:membrane"/>
    <property type="evidence" value="ECO:0007669"/>
    <property type="project" value="UniProtKB-SubCell"/>
</dbReference>
<feature type="transmembrane region" description="Helical" evidence="10">
    <location>
        <begin position="371"/>
        <end position="391"/>
    </location>
</feature>
<feature type="transmembrane region" description="Helical" evidence="10">
    <location>
        <begin position="131"/>
        <end position="154"/>
    </location>
</feature>
<evidence type="ECO:0000256" key="5">
    <source>
        <dbReference type="ARBA" id="ARBA00022989"/>
    </source>
</evidence>
<dbReference type="Gene3D" id="1.20.1530.20">
    <property type="match status" value="2"/>
</dbReference>
<feature type="transmembrane region" description="Helical" evidence="10">
    <location>
        <begin position="398"/>
        <end position="417"/>
    </location>
</feature>
<keyword evidence="5 10" id="KW-1133">Transmembrane helix</keyword>
<proteinExistence type="predicted"/>
<gene>
    <name evidence="12" type="ORF">NADFUDRAFT_26837</name>
</gene>
<sequence>MKSASTDSASAYYLPYHEPAIITILALTSFFLLLNIVSYTLDLLVYCGLVGQIALGVAWGTPGGDFINTETQQTFIQLGYLGLLLMVYEGGLATSFQALKNNLFLSAAIAATGIAFPMGLSFLIIEFSNATPLAAFAAGAALCSTSLGTAFAILGSSGFSQTKVGILLSSAAMMDDIAGLIMVQVISNLDGDSFKVVTVLRPVFVSVGIIVGVALVCRFVIFYLTVWLNKKRHQYPESILNKLCAKKEFVFCVHTLILIGLITGTTYAGASSLTASYLAGASISWWDNEVPHAIIPQGERLSEDNGARQNQENLSDNFQSDVSCHDSPSFTDSPTSHICTIEVSDGNIHIDNEITGVFIFETYYFQVLNKILRPLFFASVGFSIPIAQMFSGRLIWRGLIYALLMAVSKLVCGLWLIRGKSSSPNLRNSSYYAAPLLGLSMVPRGEIGFLISSLAESKGIFSNGNSIVGASSDVYIIVTWAVVLCTIVGPVCVGLIVRRIKKIESSFQVCPLGIWGAF</sequence>
<evidence type="ECO:0000256" key="2">
    <source>
        <dbReference type="ARBA" id="ARBA00022448"/>
    </source>
</evidence>
<dbReference type="InterPro" id="IPR038770">
    <property type="entry name" value="Na+/solute_symporter_sf"/>
</dbReference>
<evidence type="ECO:0000259" key="11">
    <source>
        <dbReference type="Pfam" id="PF00999"/>
    </source>
</evidence>
<feature type="transmembrane region" description="Helical" evidence="10">
    <location>
        <begin position="20"/>
        <end position="36"/>
    </location>
</feature>
<feature type="transmembrane region" description="Helical" evidence="10">
    <location>
        <begin position="166"/>
        <end position="187"/>
    </location>
</feature>
<evidence type="ECO:0000313" key="13">
    <source>
        <dbReference type="Proteomes" id="UP000095009"/>
    </source>
</evidence>
<keyword evidence="4 10" id="KW-0812">Transmembrane</keyword>
<feature type="transmembrane region" description="Helical" evidence="10">
    <location>
        <begin position="249"/>
        <end position="270"/>
    </location>
</feature>
<keyword evidence="9" id="KW-0739">Sodium transport</keyword>